<dbReference type="PANTHER" id="PTHR38011">
    <property type="entry name" value="DIHYDROFOLATE REDUCTASE FAMILY PROTEIN (AFU_ORTHOLOGUE AFUA_8G06820)"/>
    <property type="match status" value="1"/>
</dbReference>
<dbReference type="AlphaFoldDB" id="A0A0R1YHF4"/>
<evidence type="ECO:0000313" key="3">
    <source>
        <dbReference type="Proteomes" id="UP000051223"/>
    </source>
</evidence>
<sequence length="176" mass="20128">MRKTILFIAMSLDGYIADENGNVDWLNGQSKDSENADTYSEFIKNIDTVLMGWNTYHQIITELAPNNWPYGDLYSYVFTHHTKKSSKNITFTSQDPIALLNKLKNKDGKNIWICGGANLINQLLKANVIDKYYISIIPTLLGDGIKLFDKLPEEKKLTLISTKNYNGIVEVVYERR</sequence>
<dbReference type="Proteomes" id="UP000051223">
    <property type="component" value="Unassembled WGS sequence"/>
</dbReference>
<organism evidence="2 3">
    <name type="scientific">Lactobacillus hamsteri DSM 5661 = JCM 6256</name>
    <dbReference type="NCBI Taxonomy" id="1423754"/>
    <lineage>
        <taxon>Bacteria</taxon>
        <taxon>Bacillati</taxon>
        <taxon>Bacillota</taxon>
        <taxon>Bacilli</taxon>
        <taxon>Lactobacillales</taxon>
        <taxon>Lactobacillaceae</taxon>
        <taxon>Lactobacillus</taxon>
    </lineage>
</organism>
<gene>
    <name evidence="2" type="ORF">FC39_GL001245</name>
</gene>
<name>A0A0R1YHF4_9LACO</name>
<dbReference type="eggNOG" id="COG0262">
    <property type="taxonomic scope" value="Bacteria"/>
</dbReference>
<protein>
    <submittedName>
        <fullName evidence="2">Dihydrofolate reductase</fullName>
    </submittedName>
</protein>
<dbReference type="OrthoDB" id="195113at2"/>
<dbReference type="InterPro" id="IPR050765">
    <property type="entry name" value="Riboflavin_Biosynth_HTPR"/>
</dbReference>
<dbReference type="RefSeq" id="WP_025080808.1">
    <property type="nucleotide sequence ID" value="NZ_AZGI01000047.1"/>
</dbReference>
<comment type="caution">
    <text evidence="2">The sequence shown here is derived from an EMBL/GenBank/DDBJ whole genome shotgun (WGS) entry which is preliminary data.</text>
</comment>
<evidence type="ECO:0000259" key="1">
    <source>
        <dbReference type="Pfam" id="PF01872"/>
    </source>
</evidence>
<proteinExistence type="predicted"/>
<dbReference type="Gene3D" id="3.40.430.10">
    <property type="entry name" value="Dihydrofolate Reductase, subunit A"/>
    <property type="match status" value="1"/>
</dbReference>
<evidence type="ECO:0000313" key="2">
    <source>
        <dbReference type="EMBL" id="KRM38476.1"/>
    </source>
</evidence>
<dbReference type="EMBL" id="AZGI01000047">
    <property type="protein sequence ID" value="KRM38476.1"/>
    <property type="molecule type" value="Genomic_DNA"/>
</dbReference>
<keyword evidence="3" id="KW-1185">Reference proteome</keyword>
<dbReference type="GO" id="GO:0009231">
    <property type="term" value="P:riboflavin biosynthetic process"/>
    <property type="evidence" value="ECO:0007669"/>
    <property type="project" value="InterPro"/>
</dbReference>
<dbReference type="Pfam" id="PF01872">
    <property type="entry name" value="RibD_C"/>
    <property type="match status" value="1"/>
</dbReference>
<dbReference type="PATRIC" id="fig|1423754.3.peg.1282"/>
<dbReference type="PANTHER" id="PTHR38011:SF11">
    <property type="entry name" value="2,5-DIAMINO-6-RIBOSYLAMINO-4(3H)-PYRIMIDINONE 5'-PHOSPHATE REDUCTASE"/>
    <property type="match status" value="1"/>
</dbReference>
<accession>A0A0R1YHF4</accession>
<dbReference type="SUPFAM" id="SSF53597">
    <property type="entry name" value="Dihydrofolate reductase-like"/>
    <property type="match status" value="1"/>
</dbReference>
<feature type="domain" description="Bacterial bifunctional deaminase-reductase C-terminal" evidence="1">
    <location>
        <begin position="3"/>
        <end position="165"/>
    </location>
</feature>
<dbReference type="InterPro" id="IPR002734">
    <property type="entry name" value="RibDG_C"/>
</dbReference>
<dbReference type="STRING" id="1423754.FC39_GL001245"/>
<dbReference type="InterPro" id="IPR024072">
    <property type="entry name" value="DHFR-like_dom_sf"/>
</dbReference>
<dbReference type="GO" id="GO:0008703">
    <property type="term" value="F:5-amino-6-(5-phosphoribosylamino)uracil reductase activity"/>
    <property type="evidence" value="ECO:0007669"/>
    <property type="project" value="InterPro"/>
</dbReference>
<reference evidence="2 3" key="1">
    <citation type="journal article" date="2015" name="Genome Announc.">
        <title>Expanding the biotechnology potential of lactobacilli through comparative genomics of 213 strains and associated genera.</title>
        <authorList>
            <person name="Sun Z."/>
            <person name="Harris H.M."/>
            <person name="McCann A."/>
            <person name="Guo C."/>
            <person name="Argimon S."/>
            <person name="Zhang W."/>
            <person name="Yang X."/>
            <person name="Jeffery I.B."/>
            <person name="Cooney J.C."/>
            <person name="Kagawa T.F."/>
            <person name="Liu W."/>
            <person name="Song Y."/>
            <person name="Salvetti E."/>
            <person name="Wrobel A."/>
            <person name="Rasinkangas P."/>
            <person name="Parkhill J."/>
            <person name="Rea M.C."/>
            <person name="O'Sullivan O."/>
            <person name="Ritari J."/>
            <person name="Douillard F.P."/>
            <person name="Paul Ross R."/>
            <person name="Yang R."/>
            <person name="Briner A.E."/>
            <person name="Felis G.E."/>
            <person name="de Vos W.M."/>
            <person name="Barrangou R."/>
            <person name="Klaenhammer T.R."/>
            <person name="Caufield P.W."/>
            <person name="Cui Y."/>
            <person name="Zhang H."/>
            <person name="O'Toole P.W."/>
        </authorList>
    </citation>
    <scope>NUCLEOTIDE SEQUENCE [LARGE SCALE GENOMIC DNA]</scope>
    <source>
        <strain evidence="2 3">DSM 5661</strain>
    </source>
</reference>